<dbReference type="Pfam" id="PF02535">
    <property type="entry name" value="Zip"/>
    <property type="match status" value="1"/>
</dbReference>
<evidence type="ECO:0000256" key="3">
    <source>
        <dbReference type="ARBA" id="ARBA00022989"/>
    </source>
</evidence>
<proteinExistence type="predicted"/>
<evidence type="ECO:0000256" key="5">
    <source>
        <dbReference type="SAM" id="Phobius"/>
    </source>
</evidence>
<dbReference type="GO" id="GO:0005385">
    <property type="term" value="F:zinc ion transmembrane transporter activity"/>
    <property type="evidence" value="ECO:0007669"/>
    <property type="project" value="TreeGrafter"/>
</dbReference>
<comment type="caution">
    <text evidence="7">The sequence shown here is derived from an EMBL/GenBank/DDBJ whole genome shotgun (WGS) entry which is preliminary data.</text>
</comment>
<reference evidence="7 8" key="1">
    <citation type="submission" date="2015-07" db="EMBL/GenBank/DDBJ databases">
        <title>Emmonsia species relationships and genome sequence.</title>
        <authorList>
            <person name="Cuomo C.A."/>
            <person name="Schwartz I.S."/>
            <person name="Kenyon C."/>
            <person name="de Hoog G.S."/>
            <person name="Govender N.P."/>
            <person name="Botha A."/>
            <person name="Moreno L."/>
            <person name="de Vries M."/>
            <person name="Munoz J.F."/>
            <person name="Stielow J.B."/>
        </authorList>
    </citation>
    <scope>NUCLEOTIDE SEQUENCE [LARGE SCALE GENOMIC DNA]</scope>
    <source>
        <strain evidence="7 8">CBS 136260</strain>
    </source>
</reference>
<dbReference type="AlphaFoldDB" id="A0A1B7NL03"/>
<keyword evidence="3 5" id="KW-1133">Transmembrane helix</keyword>
<feature type="transmembrane region" description="Helical" evidence="5">
    <location>
        <begin position="275"/>
        <end position="294"/>
    </location>
</feature>
<keyword evidence="6" id="KW-0732">Signal</keyword>
<organism evidence="7 8">
    <name type="scientific">Emergomyces africanus</name>
    <dbReference type="NCBI Taxonomy" id="1955775"/>
    <lineage>
        <taxon>Eukaryota</taxon>
        <taxon>Fungi</taxon>
        <taxon>Dikarya</taxon>
        <taxon>Ascomycota</taxon>
        <taxon>Pezizomycotina</taxon>
        <taxon>Eurotiomycetes</taxon>
        <taxon>Eurotiomycetidae</taxon>
        <taxon>Onygenales</taxon>
        <taxon>Ajellomycetaceae</taxon>
        <taxon>Emergomyces</taxon>
    </lineage>
</organism>
<keyword evidence="8" id="KW-1185">Reference proteome</keyword>
<evidence type="ECO:0000256" key="2">
    <source>
        <dbReference type="ARBA" id="ARBA00022692"/>
    </source>
</evidence>
<feature type="transmembrane region" description="Helical" evidence="5">
    <location>
        <begin position="234"/>
        <end position="255"/>
    </location>
</feature>
<dbReference type="STRING" id="1658172.A0A1B7NL03"/>
<dbReference type="GO" id="GO:0005886">
    <property type="term" value="C:plasma membrane"/>
    <property type="evidence" value="ECO:0007669"/>
    <property type="project" value="TreeGrafter"/>
</dbReference>
<feature type="transmembrane region" description="Helical" evidence="5">
    <location>
        <begin position="493"/>
        <end position="511"/>
    </location>
</feature>
<dbReference type="PANTHER" id="PTHR11040:SF44">
    <property type="entry name" value="PROTEIN ZNTC-RELATED"/>
    <property type="match status" value="1"/>
</dbReference>
<dbReference type="EMBL" id="LGUA01002425">
    <property type="protein sequence ID" value="OAX77503.1"/>
    <property type="molecule type" value="Genomic_DNA"/>
</dbReference>
<evidence type="ECO:0000256" key="6">
    <source>
        <dbReference type="SAM" id="SignalP"/>
    </source>
</evidence>
<comment type="subcellular location">
    <subcellularLocation>
        <location evidence="1">Membrane</location>
        <topology evidence="1">Multi-pass membrane protein</topology>
    </subcellularLocation>
</comment>
<evidence type="ECO:0000256" key="1">
    <source>
        <dbReference type="ARBA" id="ARBA00004141"/>
    </source>
</evidence>
<dbReference type="OrthoDB" id="448280at2759"/>
<dbReference type="InterPro" id="IPR003689">
    <property type="entry name" value="ZIP"/>
</dbReference>
<dbReference type="Proteomes" id="UP000091918">
    <property type="component" value="Unassembled WGS sequence"/>
</dbReference>
<feature type="transmembrane region" description="Helical" evidence="5">
    <location>
        <begin position="421"/>
        <end position="445"/>
    </location>
</feature>
<name>A0A1B7NL03_9EURO</name>
<keyword evidence="2 5" id="KW-0812">Transmembrane</keyword>
<feature type="transmembrane region" description="Helical" evidence="5">
    <location>
        <begin position="359"/>
        <end position="381"/>
    </location>
</feature>
<protein>
    <submittedName>
        <fullName evidence="7">Uncharacterized protein</fullName>
    </submittedName>
</protein>
<feature type="signal peptide" evidence="6">
    <location>
        <begin position="1"/>
        <end position="24"/>
    </location>
</feature>
<sequence length="514" mass="54630">MVSSRTHLPIGWLLLLSSTSLAVASQAPTQTQAAITQTQSPRVLTAVTAAPQTTAVTACHTHGAKTYGSPVKQAAITIKIYSEDFKNKDSRIWMFCIAGDRQEVQVTGTGTPTSEVPAQYTGCHSHGSERFCIAPNGDDVQILLLSETLTPEGGHGGEERKGGEKCHFHAGVEHCGVVANESEGSAPLSCERKDQDYNIPLRIGSLFVVLATSAIAVFGPMLWARFCNTKMHGLVFTIIKQFGTGIIVSTAFIHLFTHAQLMFSNPCLGALEYEATAAAIAMAGIFLSFLVEYAGNRFLLNRKPGCNPHAHCDVDPLPSATKSTDGIDADGIDAERTTPPTLTNLGHHHHTLARPDDKLSVMVMEAGILFHSIIIGVTLVVAGDSGYISLFVVIIFHQMFEGLALGARIAQLSPALTTSNVSMATLFALITPIGMAIGLGVIHTFNGNDRSTIIAIGALDALSAGILAWVALIDMWSHDWLYGDLRDAPIVKAAVGLLALVAGMVLMGLLGKWA</sequence>
<evidence type="ECO:0000313" key="7">
    <source>
        <dbReference type="EMBL" id="OAX77503.1"/>
    </source>
</evidence>
<accession>A0A1B7NL03</accession>
<feature type="transmembrane region" description="Helical" evidence="5">
    <location>
        <begin position="199"/>
        <end position="222"/>
    </location>
</feature>
<feature type="transmembrane region" description="Helical" evidence="5">
    <location>
        <begin position="387"/>
        <end position="409"/>
    </location>
</feature>
<feature type="transmembrane region" description="Helical" evidence="5">
    <location>
        <begin position="451"/>
        <end position="472"/>
    </location>
</feature>
<evidence type="ECO:0000313" key="8">
    <source>
        <dbReference type="Proteomes" id="UP000091918"/>
    </source>
</evidence>
<keyword evidence="4 5" id="KW-0472">Membrane</keyword>
<dbReference type="PANTHER" id="PTHR11040">
    <property type="entry name" value="ZINC/IRON TRANSPORTER"/>
    <property type="match status" value="1"/>
</dbReference>
<gene>
    <name evidence="7" type="ORF">ACJ72_08198</name>
</gene>
<feature type="chain" id="PRO_5008598067" evidence="6">
    <location>
        <begin position="25"/>
        <end position="514"/>
    </location>
</feature>
<evidence type="ECO:0000256" key="4">
    <source>
        <dbReference type="ARBA" id="ARBA00023136"/>
    </source>
</evidence>